<organism evidence="4 5">
    <name type="scientific">Neorhodopirellula lusitana</name>
    <dbReference type="NCBI Taxonomy" id="445327"/>
    <lineage>
        <taxon>Bacteria</taxon>
        <taxon>Pseudomonadati</taxon>
        <taxon>Planctomycetota</taxon>
        <taxon>Planctomycetia</taxon>
        <taxon>Pirellulales</taxon>
        <taxon>Pirellulaceae</taxon>
        <taxon>Neorhodopirellula</taxon>
    </lineage>
</organism>
<dbReference type="RefSeq" id="WP_283432854.1">
    <property type="nucleotide sequence ID" value="NZ_FXUG01000006.1"/>
</dbReference>
<dbReference type="PROSITE" id="PS50234">
    <property type="entry name" value="VWFA"/>
    <property type="match status" value="1"/>
</dbReference>
<name>A0ABY1Q4Q0_9BACT</name>
<proteinExistence type="predicted"/>
<evidence type="ECO:0000256" key="1">
    <source>
        <dbReference type="SAM" id="MobiDB-lite"/>
    </source>
</evidence>
<keyword evidence="5" id="KW-1185">Reference proteome</keyword>
<accession>A0ABY1Q4Q0</accession>
<dbReference type="CDD" id="cd00198">
    <property type="entry name" value="vWFA"/>
    <property type="match status" value="1"/>
</dbReference>
<evidence type="ECO:0000313" key="5">
    <source>
        <dbReference type="Proteomes" id="UP001158067"/>
    </source>
</evidence>
<feature type="compositionally biased region" description="Polar residues" evidence="1">
    <location>
        <begin position="158"/>
        <end position="174"/>
    </location>
</feature>
<dbReference type="Gene3D" id="3.40.50.410">
    <property type="entry name" value="von Willebrand factor, type A domain"/>
    <property type="match status" value="1"/>
</dbReference>
<dbReference type="Pfam" id="PF13519">
    <property type="entry name" value="VWA_2"/>
    <property type="match status" value="1"/>
</dbReference>
<keyword evidence="2" id="KW-0812">Transmembrane</keyword>
<evidence type="ECO:0000313" key="4">
    <source>
        <dbReference type="EMBL" id="SMP58727.1"/>
    </source>
</evidence>
<protein>
    <submittedName>
        <fullName evidence="4">von Willebrand factor type A domain-containing protein</fullName>
    </submittedName>
</protein>
<dbReference type="InterPro" id="IPR002035">
    <property type="entry name" value="VWF_A"/>
</dbReference>
<feature type="transmembrane region" description="Helical" evidence="2">
    <location>
        <begin position="225"/>
        <end position="248"/>
    </location>
</feature>
<sequence length="536" mass="58444">MDPAHTENDEAFIVTDGSEVIQTSKGKLKDLKAKGYYRPDRRGLTIVGDGTTFFEVPLGEVKAATLHGFRNLLPAAVVAPSETSKLDAGLSTPAGLVVSSTAQSSGTANAIQETFASDGNGSQLGDSLEPVHAVEPVIPSIGLDESAQSKTALEDAKSSSTLETPSAPETSPSWDFSELSELDQVAEQALIEREQSIEAEAGWRRHALQFRYWLNDHRASFMRQLGGSGISILIHIAIILILASFVLVQEKPPELLMTAISDSDNTVIEEIIIEPVEMEVTEPTEDTEVTPQETELVSVDVPMDTPDFMDAISGDAVKPPEMPAAKPAKVSAKKPTFFGSKFAAINYVFVIDNSNSMTRGRFETAIMELTKTINLLTPKQRFYVIFYSDTAYPMMHPRSVKKLVSATPKNKQALFQWLLTVELCLRTKGKQALQAAFDLNPDVIYVLGDGAFTDKAADFFVKNPHPKIIVNTRGMEVKPKDAVGFKKLATAHRGNYMDVGVNSAGAEMAKRKPVRRNNVRGPIWGITLPLTPPNKK</sequence>
<gene>
    <name evidence="4" type="ORF">SAMN06265222_106100</name>
</gene>
<reference evidence="4 5" key="1">
    <citation type="submission" date="2017-05" db="EMBL/GenBank/DDBJ databases">
        <authorList>
            <person name="Varghese N."/>
            <person name="Submissions S."/>
        </authorList>
    </citation>
    <scope>NUCLEOTIDE SEQUENCE [LARGE SCALE GENOMIC DNA]</scope>
    <source>
        <strain evidence="4 5">DSM 25457</strain>
    </source>
</reference>
<evidence type="ECO:0000256" key="2">
    <source>
        <dbReference type="SAM" id="Phobius"/>
    </source>
</evidence>
<comment type="caution">
    <text evidence="4">The sequence shown here is derived from an EMBL/GenBank/DDBJ whole genome shotgun (WGS) entry which is preliminary data.</text>
</comment>
<dbReference type="SUPFAM" id="SSF53300">
    <property type="entry name" value="vWA-like"/>
    <property type="match status" value="1"/>
</dbReference>
<evidence type="ECO:0000259" key="3">
    <source>
        <dbReference type="PROSITE" id="PS50234"/>
    </source>
</evidence>
<dbReference type="EMBL" id="FXUG01000006">
    <property type="protein sequence ID" value="SMP58727.1"/>
    <property type="molecule type" value="Genomic_DNA"/>
</dbReference>
<feature type="region of interest" description="Disordered" evidence="1">
    <location>
        <begin position="145"/>
        <end position="174"/>
    </location>
</feature>
<feature type="domain" description="VWFA" evidence="3">
    <location>
        <begin position="346"/>
        <end position="505"/>
    </location>
</feature>
<keyword evidence="2" id="KW-1133">Transmembrane helix</keyword>
<dbReference type="InterPro" id="IPR036465">
    <property type="entry name" value="vWFA_dom_sf"/>
</dbReference>
<dbReference type="Proteomes" id="UP001158067">
    <property type="component" value="Unassembled WGS sequence"/>
</dbReference>
<keyword evidence="2" id="KW-0472">Membrane</keyword>